<feature type="compositionally biased region" description="Basic and acidic residues" evidence="2">
    <location>
        <begin position="834"/>
        <end position="844"/>
    </location>
</feature>
<reference evidence="3" key="1">
    <citation type="submission" date="2023-06" db="EMBL/GenBank/DDBJ databases">
        <title>Black Yeasts Isolated from many extreme environments.</title>
        <authorList>
            <person name="Coleine C."/>
            <person name="Stajich J.E."/>
            <person name="Selbmann L."/>
        </authorList>
    </citation>
    <scope>NUCLEOTIDE SEQUENCE</scope>
    <source>
        <strain evidence="3">CCFEE 5200</strain>
    </source>
</reference>
<feature type="compositionally biased region" description="Low complexity" evidence="2">
    <location>
        <begin position="465"/>
        <end position="476"/>
    </location>
</feature>
<feature type="compositionally biased region" description="Polar residues" evidence="2">
    <location>
        <begin position="333"/>
        <end position="343"/>
    </location>
</feature>
<comment type="caution">
    <text evidence="3">The sequence shown here is derived from an EMBL/GenBank/DDBJ whole genome shotgun (WGS) entry which is preliminary data.</text>
</comment>
<feature type="compositionally biased region" description="Low complexity" evidence="2">
    <location>
        <begin position="687"/>
        <end position="708"/>
    </location>
</feature>
<feature type="compositionally biased region" description="Polar residues" evidence="2">
    <location>
        <begin position="564"/>
        <end position="578"/>
    </location>
</feature>
<feature type="compositionally biased region" description="Basic and acidic residues" evidence="2">
    <location>
        <begin position="444"/>
        <end position="455"/>
    </location>
</feature>
<keyword evidence="1" id="KW-0175">Coiled coil</keyword>
<gene>
    <name evidence="3" type="ORF">LTR91_023136</name>
</gene>
<feature type="compositionally biased region" description="Basic and acidic residues" evidence="2">
    <location>
        <begin position="397"/>
        <end position="417"/>
    </location>
</feature>
<feature type="region of interest" description="Disordered" evidence="2">
    <location>
        <begin position="100"/>
        <end position="133"/>
    </location>
</feature>
<feature type="region of interest" description="Disordered" evidence="2">
    <location>
        <begin position="70"/>
        <end position="89"/>
    </location>
</feature>
<feature type="compositionally biased region" description="Polar residues" evidence="2">
    <location>
        <begin position="518"/>
        <end position="529"/>
    </location>
</feature>
<feature type="compositionally biased region" description="Low complexity" evidence="2">
    <location>
        <begin position="797"/>
        <end position="832"/>
    </location>
</feature>
<protein>
    <submittedName>
        <fullName evidence="3">Uncharacterized protein</fullName>
    </submittedName>
</protein>
<feature type="compositionally biased region" description="Polar residues" evidence="2">
    <location>
        <begin position="354"/>
        <end position="374"/>
    </location>
</feature>
<feature type="region of interest" description="Disordered" evidence="2">
    <location>
        <begin position="687"/>
        <end position="739"/>
    </location>
</feature>
<sequence>MSFDSLRHGHQMSALEFLRDKPLPSVPSPTLTNPDMVLPAFDGDVHASLPSPARTMKRTPSLNFFRDRMAEQQNARTPAPKKEKRGLMSRKMLLLRSRTGSGMSVNGAQEQQQQPAPRSVPSDSDTFSTYNSNYASSPTLMDVGNLAPEQVNEKRLSFGGSSFNSEDYAVIPAFLAKYEATDGTTTDDEMFDSDGPAPKRYGYSVTIEGGLDAQRRQQEEAEHKSAMLSSRAEQILANAKKRLNLMEGNLRGARDLVAPLTHANLKRATSLGSSHHTSYAGRGGFDGYGVESPVRQYPVRPLTAQASSPTMGRDYIGHARGFSGTELPERPQTAFSKSHSMTRSGRIPVKANDGSWTRSLRSSQSYDSLGSNGANRERPLHAKGSPDSNLEPLAEDEASHRDATSPRNSTGEDDRHNALRIQRPPSRTDDLREQMTSLKGRISTLRDRAREDSLRRQSLQNLRTPSPFSNSAASPPEYFYTQSPSYGSPVLDTNAGIGRVSADNSPETPQTPPETWDASHTVSGSRNAFAQQAAAQRRRSDDAASPGRAVKSVVPRKPLPEAATPTQNQHNRTQSKTMMVQPAADRYAHHQYSRSRDMPGAYTEDEAETEASPGAYAEEDGGSSLPIEQSLTPGYDHVVSDAGDEENASVYQDAVDESPPVVAHEDRSDAFDYENFFLHSAMATYGNGSTGRRGSNSSAETTTSVATARGPAAELTEDQDFDFDPTSTLYPPPTPETPERLKEIERSLVHRRTLSDDSVSTFATFATADEGRLSPFDRSRQPSALDWPIPPPETVVSARPTSTSRPTSSSRPSTAIKRIPGSVSGVVATTAAAKHRDTSSERADSGIGLPKRANSGGGLAKPKTKIKTAGPIVASPPLSPRTTNAAPQNPQTYPHDPATVVVNALLDPLGKPLGLKDKAVLFGLVENLRRVVAGLQQEDGVGGGDMEEGRALRRRLEEAGAVLGGEV</sequence>
<organism evidence="3 4">
    <name type="scientific">Friedmanniomyces endolithicus</name>
    <dbReference type="NCBI Taxonomy" id="329885"/>
    <lineage>
        <taxon>Eukaryota</taxon>
        <taxon>Fungi</taxon>
        <taxon>Dikarya</taxon>
        <taxon>Ascomycota</taxon>
        <taxon>Pezizomycotina</taxon>
        <taxon>Dothideomycetes</taxon>
        <taxon>Dothideomycetidae</taxon>
        <taxon>Mycosphaerellales</taxon>
        <taxon>Teratosphaeriaceae</taxon>
        <taxon>Friedmanniomyces</taxon>
    </lineage>
</organism>
<dbReference type="Proteomes" id="UP001175353">
    <property type="component" value="Unassembled WGS sequence"/>
</dbReference>
<accession>A0AAN6H9I1</accession>
<evidence type="ECO:0000256" key="1">
    <source>
        <dbReference type="SAM" id="Coils"/>
    </source>
</evidence>
<feature type="region of interest" description="Disordered" evidence="2">
    <location>
        <begin position="773"/>
        <end position="892"/>
    </location>
</feature>
<dbReference type="AlphaFoldDB" id="A0AAN6H9I1"/>
<evidence type="ECO:0000256" key="2">
    <source>
        <dbReference type="SAM" id="MobiDB-lite"/>
    </source>
</evidence>
<evidence type="ECO:0000313" key="4">
    <source>
        <dbReference type="Proteomes" id="UP001175353"/>
    </source>
</evidence>
<dbReference type="EMBL" id="JAUJLE010000490">
    <property type="protein sequence ID" value="KAK0954820.1"/>
    <property type="molecule type" value="Genomic_DNA"/>
</dbReference>
<feature type="region of interest" description="Disordered" evidence="2">
    <location>
        <begin position="303"/>
        <end position="641"/>
    </location>
</feature>
<feature type="coiled-coil region" evidence="1">
    <location>
        <begin position="229"/>
        <end position="256"/>
    </location>
</feature>
<keyword evidence="4" id="KW-1185">Reference proteome</keyword>
<name>A0AAN6H9I1_9PEZI</name>
<feature type="compositionally biased region" description="Polar residues" evidence="2">
    <location>
        <begin position="880"/>
        <end position="892"/>
    </location>
</feature>
<proteinExistence type="predicted"/>
<evidence type="ECO:0000313" key="3">
    <source>
        <dbReference type="EMBL" id="KAK0954820.1"/>
    </source>
</evidence>